<accession>A0A8I0Q3C7</accession>
<feature type="non-terminal residue" evidence="2">
    <location>
        <position position="77"/>
    </location>
</feature>
<feature type="domain" description="Bacteriophage/plasmid primase P4 C-terminal" evidence="1">
    <location>
        <begin position="40"/>
        <end position="77"/>
    </location>
</feature>
<dbReference type="InterPro" id="IPR014818">
    <property type="entry name" value="Phage/plasmid_primase_P4_C"/>
</dbReference>
<proteinExistence type="predicted"/>
<evidence type="ECO:0000259" key="1">
    <source>
        <dbReference type="Pfam" id="PF08706"/>
    </source>
</evidence>
<sequence length="77" mass="9052">TGQGWTFIPEAELRRRLSQIFRDNNAPFNPYEIKSAIETMQMQLPLMGETPRNLIGFANGVYELEAKVFRPHRKEDW</sequence>
<comment type="caution">
    <text evidence="2">The sequence shown here is derived from an EMBL/GenBank/DDBJ whole genome shotgun (WGS) entry which is preliminary data.</text>
</comment>
<gene>
    <name evidence="2" type="ORF">CYG68_21805</name>
</gene>
<name>A0A8I0Q3C7_MORMO</name>
<evidence type="ECO:0000313" key="2">
    <source>
        <dbReference type="EMBL" id="MBE8614947.1"/>
    </source>
</evidence>
<evidence type="ECO:0000313" key="3">
    <source>
        <dbReference type="Proteomes" id="UP000650477"/>
    </source>
</evidence>
<feature type="non-terminal residue" evidence="2">
    <location>
        <position position="1"/>
    </location>
</feature>
<dbReference type="EMBL" id="PKLF01000149">
    <property type="protein sequence ID" value="MBE8614947.1"/>
    <property type="molecule type" value="Genomic_DNA"/>
</dbReference>
<reference evidence="2" key="1">
    <citation type="submission" date="2017-12" db="EMBL/GenBank/DDBJ databases">
        <title>Genome sequencing and analysis.</title>
        <authorList>
            <person name="Huang Y.-T."/>
        </authorList>
    </citation>
    <scope>NUCLEOTIDE SEQUENCE</scope>
    <source>
        <strain evidence="2">VGH116</strain>
    </source>
</reference>
<protein>
    <submittedName>
        <fullName evidence="2">DNA primase</fullName>
    </submittedName>
</protein>
<dbReference type="Proteomes" id="UP000650477">
    <property type="component" value="Unassembled WGS sequence"/>
</dbReference>
<dbReference type="AlphaFoldDB" id="A0A8I0Q3C7"/>
<dbReference type="Pfam" id="PF08706">
    <property type="entry name" value="D5_N"/>
    <property type="match status" value="1"/>
</dbReference>
<organism evidence="2 3">
    <name type="scientific">Morganella morganii</name>
    <name type="common">Proteus morganii</name>
    <dbReference type="NCBI Taxonomy" id="582"/>
    <lineage>
        <taxon>Bacteria</taxon>
        <taxon>Pseudomonadati</taxon>
        <taxon>Pseudomonadota</taxon>
        <taxon>Gammaproteobacteria</taxon>
        <taxon>Enterobacterales</taxon>
        <taxon>Morganellaceae</taxon>
        <taxon>Morganella</taxon>
    </lineage>
</organism>